<keyword evidence="1" id="KW-0175">Coiled coil</keyword>
<feature type="compositionally biased region" description="Polar residues" evidence="2">
    <location>
        <begin position="360"/>
        <end position="369"/>
    </location>
</feature>
<feature type="region of interest" description="Disordered" evidence="2">
    <location>
        <begin position="1"/>
        <end position="35"/>
    </location>
</feature>
<feature type="compositionally biased region" description="Polar residues" evidence="2">
    <location>
        <begin position="545"/>
        <end position="557"/>
    </location>
</feature>
<feature type="region of interest" description="Disordered" evidence="2">
    <location>
        <begin position="356"/>
        <end position="617"/>
    </location>
</feature>
<dbReference type="Proteomes" id="UP001222325">
    <property type="component" value="Unassembled WGS sequence"/>
</dbReference>
<keyword evidence="4" id="KW-1185">Reference proteome</keyword>
<accession>A0AAD6XPJ2</accession>
<evidence type="ECO:0000313" key="3">
    <source>
        <dbReference type="EMBL" id="KAJ7078824.1"/>
    </source>
</evidence>
<comment type="caution">
    <text evidence="3">The sequence shown here is derived from an EMBL/GenBank/DDBJ whole genome shotgun (WGS) entry which is preliminary data.</text>
</comment>
<feature type="region of interest" description="Disordered" evidence="2">
    <location>
        <begin position="225"/>
        <end position="275"/>
    </location>
</feature>
<name>A0AAD6XPJ2_9AGAR</name>
<feature type="compositionally biased region" description="Low complexity" evidence="2">
    <location>
        <begin position="558"/>
        <end position="568"/>
    </location>
</feature>
<evidence type="ECO:0000256" key="2">
    <source>
        <dbReference type="SAM" id="MobiDB-lite"/>
    </source>
</evidence>
<dbReference type="EMBL" id="JARJCN010000063">
    <property type="protein sequence ID" value="KAJ7078824.1"/>
    <property type="molecule type" value="Genomic_DNA"/>
</dbReference>
<organism evidence="3 4">
    <name type="scientific">Mycena belliarum</name>
    <dbReference type="NCBI Taxonomy" id="1033014"/>
    <lineage>
        <taxon>Eukaryota</taxon>
        <taxon>Fungi</taxon>
        <taxon>Dikarya</taxon>
        <taxon>Basidiomycota</taxon>
        <taxon>Agaricomycotina</taxon>
        <taxon>Agaricomycetes</taxon>
        <taxon>Agaricomycetidae</taxon>
        <taxon>Agaricales</taxon>
        <taxon>Marasmiineae</taxon>
        <taxon>Mycenaceae</taxon>
        <taxon>Mycena</taxon>
    </lineage>
</organism>
<gene>
    <name evidence="3" type="ORF">B0H15DRAFT_525007</name>
</gene>
<feature type="compositionally biased region" description="Pro residues" evidence="2">
    <location>
        <begin position="259"/>
        <end position="268"/>
    </location>
</feature>
<proteinExistence type="predicted"/>
<dbReference type="AlphaFoldDB" id="A0AAD6XPJ2"/>
<feature type="compositionally biased region" description="Low complexity" evidence="2">
    <location>
        <begin position="425"/>
        <end position="440"/>
    </location>
</feature>
<evidence type="ECO:0000313" key="4">
    <source>
        <dbReference type="Proteomes" id="UP001222325"/>
    </source>
</evidence>
<protein>
    <submittedName>
        <fullName evidence="3">Uncharacterized protein</fullName>
    </submittedName>
</protein>
<feature type="compositionally biased region" description="Polar residues" evidence="2">
    <location>
        <begin position="444"/>
        <end position="460"/>
    </location>
</feature>
<evidence type="ECO:0000256" key="1">
    <source>
        <dbReference type="SAM" id="Coils"/>
    </source>
</evidence>
<reference evidence="3" key="1">
    <citation type="submission" date="2023-03" db="EMBL/GenBank/DDBJ databases">
        <title>Massive genome expansion in bonnet fungi (Mycena s.s.) driven by repeated elements and novel gene families across ecological guilds.</title>
        <authorList>
            <consortium name="Lawrence Berkeley National Laboratory"/>
            <person name="Harder C.B."/>
            <person name="Miyauchi S."/>
            <person name="Viragh M."/>
            <person name="Kuo A."/>
            <person name="Thoen E."/>
            <person name="Andreopoulos B."/>
            <person name="Lu D."/>
            <person name="Skrede I."/>
            <person name="Drula E."/>
            <person name="Henrissat B."/>
            <person name="Morin E."/>
            <person name="Kohler A."/>
            <person name="Barry K."/>
            <person name="LaButti K."/>
            <person name="Morin E."/>
            <person name="Salamov A."/>
            <person name="Lipzen A."/>
            <person name="Mereny Z."/>
            <person name="Hegedus B."/>
            <person name="Baldrian P."/>
            <person name="Stursova M."/>
            <person name="Weitz H."/>
            <person name="Taylor A."/>
            <person name="Grigoriev I.V."/>
            <person name="Nagy L.G."/>
            <person name="Martin F."/>
            <person name="Kauserud H."/>
        </authorList>
    </citation>
    <scope>NUCLEOTIDE SEQUENCE</scope>
    <source>
        <strain evidence="3">CBHHK173m</strain>
    </source>
</reference>
<sequence length="617" mass="67070">MDDDRDLPPLPIPPPQGQIAESSRRHSHRSKDRQSARDLAALLVLEQREHRETQRELLRVTEQFRTATVRADEARSQVLEATERLKSVNEARFYLSLRLMMILNMVLRLVAVREAARANESLALYKFQLETAQNEIHRAQSVFNIVEKERYRAELSGAKSRTAARKLHEQHKIHLAREEGRRMGLQEGLEAGRINLYELGGGPTPSFEENQIDEYDTDLEYEGLDSPGDYATTEELYSSPPPRNTAPVLAEANSRGTPAPVPVPPPMSTQPVPASTVGPLSPLLAFRDIHPTPVHNAAPHPRQNHFDVPPDGFIPETGPDSLPQIPPPHELSPQIEPPRTIHSVVEEHVIPPSAFARAASSHQHNSPSQRAASVAAESVRRPPSATGPVHPIQMPTPHLNTNIPGMEREAQRSSWSSDIHGGGPAQPSISSGPIPISVMPPSQPDSRTSSFHVPSPSMGSNLFGAGMPSPRARGSPLSPLQIPTQGGPENPPTVQVGAIPPGFVPLGFQASPDVNATRGNSSPMPGGYDLPLEEPVGASYDPYNASDSPSTHSSDMQTSTPNTLTTPPETRRPHPHKPPRVKNPDAWPREPGYVRPTKKAAGPGYGYDRPQGSTSGS</sequence>
<feature type="compositionally biased region" description="Polar residues" evidence="2">
    <location>
        <begin position="512"/>
        <end position="523"/>
    </location>
</feature>
<feature type="coiled-coil region" evidence="1">
    <location>
        <begin position="115"/>
        <end position="149"/>
    </location>
</feature>